<dbReference type="GO" id="GO:0016020">
    <property type="term" value="C:membrane"/>
    <property type="evidence" value="ECO:0007669"/>
    <property type="project" value="InterPro"/>
</dbReference>
<keyword evidence="6" id="KW-1185">Reference proteome</keyword>
<dbReference type="STRING" id="37928.SAMN04489742_0913"/>
<gene>
    <name evidence="5" type="ORF">SAMN04489742_0913</name>
</gene>
<dbReference type="Pfam" id="PF00497">
    <property type="entry name" value="SBP_bac_3"/>
    <property type="match status" value="1"/>
</dbReference>
<feature type="domain" description="Solute-binding protein family 3/N-terminal" evidence="3">
    <location>
        <begin position="72"/>
        <end position="303"/>
    </location>
</feature>
<evidence type="ECO:0000313" key="5">
    <source>
        <dbReference type="EMBL" id="SDQ38689.1"/>
    </source>
</evidence>
<dbReference type="InterPro" id="IPR001638">
    <property type="entry name" value="Solute-binding_3/MltF_N"/>
</dbReference>
<dbReference type="SMART" id="SM00079">
    <property type="entry name" value="PBPe"/>
    <property type="match status" value="1"/>
</dbReference>
<feature type="signal peptide" evidence="2">
    <location>
        <begin position="1"/>
        <end position="33"/>
    </location>
</feature>
<feature type="chain" id="PRO_5010201590" evidence="2">
    <location>
        <begin position="34"/>
        <end position="315"/>
    </location>
</feature>
<dbReference type="PANTHER" id="PTHR35936">
    <property type="entry name" value="MEMBRANE-BOUND LYTIC MUREIN TRANSGLYCOSYLASE F"/>
    <property type="match status" value="1"/>
</dbReference>
<dbReference type="Proteomes" id="UP000181917">
    <property type="component" value="Unassembled WGS sequence"/>
</dbReference>
<evidence type="ECO:0000256" key="1">
    <source>
        <dbReference type="ARBA" id="ARBA00022729"/>
    </source>
</evidence>
<keyword evidence="1 2" id="KW-0732">Signal</keyword>
<reference evidence="5 6" key="1">
    <citation type="submission" date="2016-10" db="EMBL/GenBank/DDBJ databases">
        <authorList>
            <person name="de Groot N.N."/>
        </authorList>
    </citation>
    <scope>NUCLEOTIDE SEQUENCE [LARGE SCALE GENOMIC DNA]</scope>
    <source>
        <strain evidence="5 6">DSM 20117</strain>
    </source>
</reference>
<dbReference type="CDD" id="cd01004">
    <property type="entry name" value="PBP2_MidA_like"/>
    <property type="match status" value="1"/>
</dbReference>
<dbReference type="PANTHER" id="PTHR35936:SF17">
    <property type="entry name" value="ARGININE-BINDING EXTRACELLULAR PROTEIN ARTP"/>
    <property type="match status" value="1"/>
</dbReference>
<sequence length="315" mass="32959">MRHSRQRATRSTILAGSVLLALSLSACTNASQAAPEPAGSAAPAEAAAGTEAVAVNEAARDLLPEEIRAAGTLRVASDPTYAPFEYYDTDNKTMIGYDVDFSDAIGAALGLEVEHVPATFDTILPGLASGKYDMAMSAFSITPEREKIVDFVKYLDGGSGVAVVPGNPKNISMDPMSMCGKKIAGQKGSIQSMDYLPTFSKECADAGKEPINIQNFPGQTDANLALTSGRVDAVVADSISLAYQGKEAGGQFELAAGEDYDPIPTGIALSQDAGLQAAVTEAARGILDSDYYQEIGEKWSMPDSVLLTSDALDEK</sequence>
<feature type="domain" description="Ionotropic glutamate receptor C-terminal" evidence="4">
    <location>
        <begin position="72"/>
        <end position="303"/>
    </location>
</feature>
<dbReference type="GO" id="GO:0015276">
    <property type="term" value="F:ligand-gated monoatomic ion channel activity"/>
    <property type="evidence" value="ECO:0007669"/>
    <property type="project" value="InterPro"/>
</dbReference>
<dbReference type="InterPro" id="IPR001320">
    <property type="entry name" value="Iontro_rcpt_C"/>
</dbReference>
<protein>
    <submittedName>
        <fullName evidence="5">Amino acid ABC transporter substrate-binding protein, PAAT family</fullName>
    </submittedName>
</protein>
<dbReference type="SUPFAM" id="SSF53850">
    <property type="entry name" value="Periplasmic binding protein-like II"/>
    <property type="match status" value="1"/>
</dbReference>
<evidence type="ECO:0000259" key="3">
    <source>
        <dbReference type="SMART" id="SM00062"/>
    </source>
</evidence>
<accession>A0A1H1AGC0</accession>
<proteinExistence type="predicted"/>
<dbReference type="SMART" id="SM00062">
    <property type="entry name" value="PBPb"/>
    <property type="match status" value="1"/>
</dbReference>
<dbReference type="Gene3D" id="3.40.190.10">
    <property type="entry name" value="Periplasmic binding protein-like II"/>
    <property type="match status" value="2"/>
</dbReference>
<evidence type="ECO:0000256" key="2">
    <source>
        <dbReference type="SAM" id="SignalP"/>
    </source>
</evidence>
<evidence type="ECO:0000259" key="4">
    <source>
        <dbReference type="SMART" id="SM00079"/>
    </source>
</evidence>
<dbReference type="RefSeq" id="WP_074699420.1">
    <property type="nucleotide sequence ID" value="NZ_CP018863.1"/>
</dbReference>
<name>A0A1H1AGC0_9MICC</name>
<evidence type="ECO:0000313" key="6">
    <source>
        <dbReference type="Proteomes" id="UP000181917"/>
    </source>
</evidence>
<organism evidence="5 6">
    <name type="scientific">Crystallibacter crystallopoietes</name>
    <dbReference type="NCBI Taxonomy" id="37928"/>
    <lineage>
        <taxon>Bacteria</taxon>
        <taxon>Bacillati</taxon>
        <taxon>Actinomycetota</taxon>
        <taxon>Actinomycetes</taxon>
        <taxon>Micrococcales</taxon>
        <taxon>Micrococcaceae</taxon>
        <taxon>Crystallibacter</taxon>
    </lineage>
</organism>
<dbReference type="EMBL" id="FNKH01000002">
    <property type="protein sequence ID" value="SDQ38689.1"/>
    <property type="molecule type" value="Genomic_DNA"/>
</dbReference>
<dbReference type="PROSITE" id="PS51257">
    <property type="entry name" value="PROKAR_LIPOPROTEIN"/>
    <property type="match status" value="1"/>
</dbReference>
<dbReference type="AlphaFoldDB" id="A0A1H1AGC0"/>
<dbReference type="OrthoDB" id="4633994at2"/>
<dbReference type="KEGG" id="acry:AC20117_12755"/>